<sequence>MVQSNHAILLFTARPRPRIGGSMFRTLAAGLGTALLPFAPAPAPESPAPVPAIAAPAPGIPVSAAENPSAALQIPAPAPEIPVSTLENPATATENPASAPENPAAATENPATATEIPASAPENPAVAPEIPGHALVGYLHASFANGSGYTRIADVPAEWDVIDLAFAEPTSPTSGQLEFELCPVAECPNVETEEEFKAGIKQKQAEGKKVVLSVGGANGQVRLETPAARDAFVSSAGAIIDRYGLDGLDVDFEGHSLELAPGDTDLKNPTTPVVVNLIEALRALNAKYGERFVLTMAPETFFVQVGYQHYGGGTGADPRAGAYLPVIEALRDDLDLLHVQNYNSGPVMGLDDQYHTMGTADFHIAMIDMLLTGFPLAGNPDNTFAPLRPEQVAIGLPAANPAGNGFTPVPEVHKALDCLRSGTGCGPYQPHGTYPGLRGLMAWSINWDVYHGNEFARSHDGHS</sequence>
<evidence type="ECO:0000256" key="4">
    <source>
        <dbReference type="RuleBase" id="RU000489"/>
    </source>
</evidence>
<proteinExistence type="inferred from homology"/>
<evidence type="ECO:0000259" key="7">
    <source>
        <dbReference type="PROSITE" id="PS51910"/>
    </source>
</evidence>
<dbReference type="EMBL" id="BAAAUX010000019">
    <property type="protein sequence ID" value="GAA2807291.1"/>
    <property type="molecule type" value="Genomic_DNA"/>
</dbReference>
<comment type="similarity">
    <text evidence="5">Belongs to the glycosyl hydrolase 18 family.</text>
</comment>
<evidence type="ECO:0000256" key="6">
    <source>
        <dbReference type="SAM" id="MobiDB-lite"/>
    </source>
</evidence>
<protein>
    <recommendedName>
        <fullName evidence="1">chitinase</fullName>
        <ecNumber evidence="1">3.2.1.14</ecNumber>
    </recommendedName>
</protein>
<evidence type="ECO:0000256" key="2">
    <source>
        <dbReference type="ARBA" id="ARBA00022801"/>
    </source>
</evidence>
<dbReference type="InterPro" id="IPR050542">
    <property type="entry name" value="Glycosyl_Hydrlase18_Chitinase"/>
</dbReference>
<dbReference type="SUPFAM" id="SSF51445">
    <property type="entry name" value="(Trans)glycosidases"/>
    <property type="match status" value="1"/>
</dbReference>
<dbReference type="SMART" id="SM00636">
    <property type="entry name" value="Glyco_18"/>
    <property type="match status" value="1"/>
</dbReference>
<dbReference type="PANTHER" id="PTHR45708">
    <property type="entry name" value="ENDOCHITINASE"/>
    <property type="match status" value="1"/>
</dbReference>
<dbReference type="PROSITE" id="PS51910">
    <property type="entry name" value="GH18_2"/>
    <property type="match status" value="1"/>
</dbReference>
<evidence type="ECO:0000256" key="1">
    <source>
        <dbReference type="ARBA" id="ARBA00012729"/>
    </source>
</evidence>
<dbReference type="InterPro" id="IPR001223">
    <property type="entry name" value="Glyco_hydro18_cat"/>
</dbReference>
<evidence type="ECO:0000256" key="5">
    <source>
        <dbReference type="RuleBase" id="RU004453"/>
    </source>
</evidence>
<dbReference type="Proteomes" id="UP001500979">
    <property type="component" value="Unassembled WGS sequence"/>
</dbReference>
<dbReference type="PROSITE" id="PS01095">
    <property type="entry name" value="GH18_1"/>
    <property type="match status" value="1"/>
</dbReference>
<organism evidence="8 9">
    <name type="scientific">Saccharopolyspora taberi</name>
    <dbReference type="NCBI Taxonomy" id="60895"/>
    <lineage>
        <taxon>Bacteria</taxon>
        <taxon>Bacillati</taxon>
        <taxon>Actinomycetota</taxon>
        <taxon>Actinomycetes</taxon>
        <taxon>Pseudonocardiales</taxon>
        <taxon>Pseudonocardiaceae</taxon>
        <taxon>Saccharopolyspora</taxon>
    </lineage>
</organism>
<feature type="domain" description="GH18" evidence="7">
    <location>
        <begin position="133"/>
        <end position="463"/>
    </location>
</feature>
<keyword evidence="2 4" id="KW-0378">Hydrolase</keyword>
<evidence type="ECO:0000256" key="3">
    <source>
        <dbReference type="ARBA" id="ARBA00023295"/>
    </source>
</evidence>
<dbReference type="Pfam" id="PF00704">
    <property type="entry name" value="Glyco_hydro_18"/>
    <property type="match status" value="1"/>
</dbReference>
<reference evidence="8 9" key="1">
    <citation type="journal article" date="2019" name="Int. J. Syst. Evol. Microbiol.">
        <title>The Global Catalogue of Microorganisms (GCM) 10K type strain sequencing project: providing services to taxonomists for standard genome sequencing and annotation.</title>
        <authorList>
            <consortium name="The Broad Institute Genomics Platform"/>
            <consortium name="The Broad Institute Genome Sequencing Center for Infectious Disease"/>
            <person name="Wu L."/>
            <person name="Ma J."/>
        </authorList>
    </citation>
    <scope>NUCLEOTIDE SEQUENCE [LARGE SCALE GENOMIC DNA]</scope>
    <source>
        <strain evidence="8 9">JCM 9383</strain>
    </source>
</reference>
<feature type="region of interest" description="Disordered" evidence="6">
    <location>
        <begin position="80"/>
        <end position="123"/>
    </location>
</feature>
<keyword evidence="9" id="KW-1185">Reference proteome</keyword>
<dbReference type="CDD" id="cd02871">
    <property type="entry name" value="GH18_chitinase_D-like"/>
    <property type="match status" value="1"/>
</dbReference>
<name>A0ABN3VI13_9PSEU</name>
<gene>
    <name evidence="8" type="ORF">GCM10010470_48230</name>
</gene>
<dbReference type="Gene3D" id="3.20.20.80">
    <property type="entry name" value="Glycosidases"/>
    <property type="match status" value="1"/>
</dbReference>
<accession>A0ABN3VI13</accession>
<feature type="compositionally biased region" description="Low complexity" evidence="6">
    <location>
        <begin position="92"/>
        <end position="115"/>
    </location>
</feature>
<dbReference type="InterPro" id="IPR011583">
    <property type="entry name" value="Chitinase_II/V-like_cat"/>
</dbReference>
<evidence type="ECO:0000313" key="9">
    <source>
        <dbReference type="Proteomes" id="UP001500979"/>
    </source>
</evidence>
<dbReference type="InterPro" id="IPR017853">
    <property type="entry name" value="GH"/>
</dbReference>
<comment type="caution">
    <text evidence="8">The sequence shown here is derived from an EMBL/GenBank/DDBJ whole genome shotgun (WGS) entry which is preliminary data.</text>
</comment>
<dbReference type="PANTHER" id="PTHR45708:SF49">
    <property type="entry name" value="ENDOCHITINASE"/>
    <property type="match status" value="1"/>
</dbReference>
<evidence type="ECO:0000313" key="8">
    <source>
        <dbReference type="EMBL" id="GAA2807291.1"/>
    </source>
</evidence>
<keyword evidence="3 4" id="KW-0326">Glycosidase</keyword>
<dbReference type="EC" id="3.2.1.14" evidence="1"/>
<dbReference type="InterPro" id="IPR001579">
    <property type="entry name" value="Glyco_hydro_18_chit_AS"/>
</dbReference>